<accession>A0ACC2ZYX2</accession>
<dbReference type="Proteomes" id="UP001172386">
    <property type="component" value="Unassembled WGS sequence"/>
</dbReference>
<evidence type="ECO:0000313" key="2">
    <source>
        <dbReference type="Proteomes" id="UP001172386"/>
    </source>
</evidence>
<dbReference type="EMBL" id="JAPDRQ010000175">
    <property type="protein sequence ID" value="KAJ9652963.1"/>
    <property type="molecule type" value="Genomic_DNA"/>
</dbReference>
<reference evidence="1" key="1">
    <citation type="submission" date="2022-10" db="EMBL/GenBank/DDBJ databases">
        <title>Culturing micro-colonial fungi from biological soil crusts in the Mojave desert and describing Neophaeococcomyces mojavensis, and introducing the new genera and species Taxawa tesnikishii.</title>
        <authorList>
            <person name="Kurbessoian T."/>
            <person name="Stajich J.E."/>
        </authorList>
    </citation>
    <scope>NUCLEOTIDE SEQUENCE</scope>
    <source>
        <strain evidence="1">JES_112</strain>
    </source>
</reference>
<evidence type="ECO:0000313" key="1">
    <source>
        <dbReference type="EMBL" id="KAJ9652963.1"/>
    </source>
</evidence>
<name>A0ACC2ZYX2_9EURO</name>
<comment type="caution">
    <text evidence="1">The sequence shown here is derived from an EMBL/GenBank/DDBJ whole genome shotgun (WGS) entry which is preliminary data.</text>
</comment>
<sequence length="1194" mass="130539">MSALLHPIHGAREKCRPKHQVLVLHCYPKFQKTVQEVKPNSSELSYLLYYVSTRRSKLQKVGAFLEKKTASDVWRNRLGNVQVTLQILSAIVEKVPRDMSLYAGSILTILNTVLESKDMNMIEETIPTFESYCKHADAASLAADQARARQYLNIIQQYTAFGSLDKAPAGPSAQSVPASTRRRTIALRAIRAVVGSDALIVETSDQLNAVMPVILENLDLEKGGSLGSLQQKATTGEKQSTEMARKRRLSSATVPSVDEIDQNTATASETTADADKKAEEEVRVLAIRCLKQIFSISTGTSRSQMRLATALTLRFITMKDKPRPGTRTSSTSSLAPDWATTLFETIARWTPVQDRFIIVVTTVEALVRSPIVESILEKQLMLAELIDWLLRSDINLIGLSVMDVLLRLIQHTLLLLQLGSRDLTAVPRAQQQDALGLYRDVQTSYDPINVITQPERGRPADTKESAPSPVRKELLAVLQRCISDLATHIYYTDQISDMMTAIMARLKPSTNSDVATAAAAVNDPASATKAIADSANLQEDPSTDGFFSFATARIVALKSVREILLTVNSRRTSGGSSEVRSRVGVQVWDGTQWLLKDEDPDVRAAYVDAIVTWLRLETNRSDMFLPRDGTRKPRATKRDGNPNGELSMTKRAVSAATRREPKPPKSTFLQLLHLAIYDDAIAKAESETNILLLFLLLWTLVERLGVNAIRTGLPMVLNLQNDVLNGQTEHSATAKMHIASLMHGYLWAIAEKFDFESSPIGNEVNAEIARRKRFHCWLERMKFPPSSVAQIATIRATGEPHAPLSDDAVATLRPFLNVNAFVEEIAESYDRSLISPQSSPPSSPGRVFSVPTLGFGYGYSAAPVQKPAPENRIPQKIKDEMCGAWSREACIASVDKESNPSIAGSRTAASSTGRQHLSVGNNKADAASGRDISAPHNANAETTNPVLGNGLGSLSRARDVSTTSSLRDLDTSSRDSTMRVADLKRALAGANGDFRNHSPLRRPTSRSRQSTRSSGSDSMVSWNPADDDSLMEYQNARSEKERPQTAKSQQPGATYHDQTTITTNPDPDSDIPPVPKIPSALNLPMAGTWPRDASPIRKDQTAIHTGTDAATNTGLPPRPDTSSVATIPRSEGSRKRVSRPASRAGAGSVWNGKYATTGRKTDLTQLLASIQVDTPTTDEKRSFSGGSKVIKPPY</sequence>
<gene>
    <name evidence="1" type="primary">EFR3</name>
    <name evidence="1" type="ORF">H2198_007831</name>
</gene>
<proteinExistence type="predicted"/>
<keyword evidence="2" id="KW-1185">Reference proteome</keyword>
<organism evidence="1 2">
    <name type="scientific">Neophaeococcomyces mojaviensis</name>
    <dbReference type="NCBI Taxonomy" id="3383035"/>
    <lineage>
        <taxon>Eukaryota</taxon>
        <taxon>Fungi</taxon>
        <taxon>Dikarya</taxon>
        <taxon>Ascomycota</taxon>
        <taxon>Pezizomycotina</taxon>
        <taxon>Eurotiomycetes</taxon>
        <taxon>Chaetothyriomycetidae</taxon>
        <taxon>Chaetothyriales</taxon>
        <taxon>Chaetothyriales incertae sedis</taxon>
        <taxon>Neophaeococcomyces</taxon>
    </lineage>
</organism>
<protein>
    <submittedName>
        <fullName evidence="1">Plasma membrane localization protein</fullName>
    </submittedName>
</protein>